<organism evidence="2 3">
    <name type="scientific">Myceligenerans pegani</name>
    <dbReference type="NCBI Taxonomy" id="2776917"/>
    <lineage>
        <taxon>Bacteria</taxon>
        <taxon>Bacillati</taxon>
        <taxon>Actinomycetota</taxon>
        <taxon>Actinomycetes</taxon>
        <taxon>Micrococcales</taxon>
        <taxon>Promicromonosporaceae</taxon>
        <taxon>Myceligenerans</taxon>
    </lineage>
</organism>
<feature type="transmembrane region" description="Helical" evidence="1">
    <location>
        <begin position="85"/>
        <end position="108"/>
    </location>
</feature>
<keyword evidence="3" id="KW-1185">Reference proteome</keyword>
<dbReference type="Proteomes" id="UP000625527">
    <property type="component" value="Unassembled WGS sequence"/>
</dbReference>
<feature type="transmembrane region" description="Helical" evidence="1">
    <location>
        <begin position="45"/>
        <end position="65"/>
    </location>
</feature>
<keyword evidence="1" id="KW-1133">Transmembrane helix</keyword>
<protein>
    <submittedName>
        <fullName evidence="2">GAP family protein</fullName>
    </submittedName>
</protein>
<evidence type="ECO:0000313" key="3">
    <source>
        <dbReference type="Proteomes" id="UP000625527"/>
    </source>
</evidence>
<dbReference type="InterPro" id="IPR021315">
    <property type="entry name" value="Gap/Sap"/>
</dbReference>
<name>A0ABR9MTL0_9MICO</name>
<reference evidence="2 3" key="1">
    <citation type="submission" date="2020-10" db="EMBL/GenBank/DDBJ databases">
        <title>Myceligenerans pegani sp. nov., an endophytic actinomycete isolated from Peganum harmala L. in Xinjiang, China.</title>
        <authorList>
            <person name="Xin L."/>
        </authorList>
    </citation>
    <scope>NUCLEOTIDE SEQUENCE [LARGE SCALE GENOMIC DNA]</scope>
    <source>
        <strain evidence="2 3">TRM65318</strain>
    </source>
</reference>
<dbReference type="EMBL" id="JADAQT010000047">
    <property type="protein sequence ID" value="MBE1874713.1"/>
    <property type="molecule type" value="Genomic_DNA"/>
</dbReference>
<dbReference type="Pfam" id="PF11139">
    <property type="entry name" value="SfLAP"/>
    <property type="match status" value="1"/>
</dbReference>
<keyword evidence="1" id="KW-0812">Transmembrane</keyword>
<comment type="caution">
    <text evidence="2">The sequence shown here is derived from an EMBL/GenBank/DDBJ whole genome shotgun (WGS) entry which is preliminary data.</text>
</comment>
<accession>A0ABR9MTL0</accession>
<keyword evidence="1" id="KW-0472">Membrane</keyword>
<feature type="transmembrane region" description="Helical" evidence="1">
    <location>
        <begin position="6"/>
        <end position="33"/>
    </location>
</feature>
<dbReference type="RefSeq" id="WP_192861275.1">
    <property type="nucleotide sequence ID" value="NZ_JADAQT010000047.1"/>
</dbReference>
<evidence type="ECO:0000256" key="1">
    <source>
        <dbReference type="SAM" id="Phobius"/>
    </source>
</evidence>
<proteinExistence type="predicted"/>
<feature type="transmembrane region" description="Helical" evidence="1">
    <location>
        <begin position="221"/>
        <end position="239"/>
    </location>
</feature>
<gene>
    <name evidence="2" type="ORF">IHE71_03200</name>
</gene>
<evidence type="ECO:0000313" key="2">
    <source>
        <dbReference type="EMBL" id="MBE1874713.1"/>
    </source>
</evidence>
<feature type="transmembrane region" description="Helical" evidence="1">
    <location>
        <begin position="129"/>
        <end position="149"/>
    </location>
</feature>
<sequence>MEGLTLAGPLLAVLAGLALVDSTSIGTLGLPVFMLAQPRIRVSAVLTYLGAIALFYWVLGVALHAGAGGALRILEDAGSPRAVDWVQLVLGVGLFLASFLFDGPIGRWRRERRERSGRVPVMQRWKDRLVGPDASAGTAVATAVGAGLVEAASMLPYLAAIGILTANGVGVITGAVVLAAYCVVMVAPALVLLGLRVGAARMVEPALGRINDWFARRSGDLLAWTLGIVGFLLAADAFGRLQ</sequence>
<feature type="transmembrane region" description="Helical" evidence="1">
    <location>
        <begin position="169"/>
        <end position="195"/>
    </location>
</feature>